<dbReference type="Gene3D" id="1.10.287.130">
    <property type="match status" value="1"/>
</dbReference>
<accession>A0ABT3CS13</accession>
<dbReference type="PANTHER" id="PTHR42878">
    <property type="entry name" value="TWO-COMPONENT HISTIDINE KINASE"/>
    <property type="match status" value="1"/>
</dbReference>
<dbReference type="PROSITE" id="PS50109">
    <property type="entry name" value="HIS_KIN"/>
    <property type="match status" value="1"/>
</dbReference>
<dbReference type="InterPro" id="IPR003594">
    <property type="entry name" value="HATPase_dom"/>
</dbReference>
<dbReference type="Gene3D" id="3.30.565.10">
    <property type="entry name" value="Histidine kinase-like ATPase, C-terminal domain"/>
    <property type="match status" value="1"/>
</dbReference>
<evidence type="ECO:0000256" key="10">
    <source>
        <dbReference type="SAM" id="Coils"/>
    </source>
</evidence>
<dbReference type="InterPro" id="IPR050351">
    <property type="entry name" value="BphY/WalK/GraS-like"/>
</dbReference>
<dbReference type="Proteomes" id="UP001300692">
    <property type="component" value="Unassembled WGS sequence"/>
</dbReference>
<protein>
    <recommendedName>
        <fullName evidence="2">histidine kinase</fullName>
        <ecNumber evidence="2">2.7.13.3</ecNumber>
    </recommendedName>
</protein>
<dbReference type="EC" id="2.7.13.3" evidence="2"/>
<name>A0ABT3CS13_9BACT</name>
<sequence length="550" mass="63419">MLGISGAISKQGKHTESIEKSLEAMKIAEAIQDTFSLYDAATNIGIDMYYLEEMEKSLEYFALSAEYVKNFRSETYKSKHQFANALMNVALLEAELGRTENEIQTYYTVAGLFKELGDPRNYGLTLFNMGKSFYDFQEYDSATKYFDESLQIFQKHKWTSAESDVLTSWSNLLFDLEDYEAALKNTYRSLYLARQTNNTLQIQFAYNMLQKLHAANGYFDSAYYYQGKYQELLNESRELEKQEYADDLLAKYETEKKEQQIAQLEQENQIKELEAARQRQLKTFSIVGAVLLLLAIGLLYTRYRDKNKTNQLLDVKNQELARLNTTKDRLFSIISHDLKSPLSSFHSITSSLYSNWDHLEKEQLKDFILSMRDSSADLKGMMNNLLKWALAQSDQLKYEPVVTNPSSIIAEVTRELKTLADLKEISIELNAEDIEIEADRDFLQIVFRNLLSNAMKFSEMKSKIEVMVEEQERDKLISIRDYGVGMEQHQVEDLMGGKITAHEIQNSDQKGTGLGLVLCRELLEKMNARMEVKSELGQGTTFRLVFPKVA</sequence>
<dbReference type="PANTHER" id="PTHR42878:SF7">
    <property type="entry name" value="SENSOR HISTIDINE KINASE GLRK"/>
    <property type="match status" value="1"/>
</dbReference>
<evidence type="ECO:0000256" key="2">
    <source>
        <dbReference type="ARBA" id="ARBA00012438"/>
    </source>
</evidence>
<evidence type="ECO:0000256" key="1">
    <source>
        <dbReference type="ARBA" id="ARBA00000085"/>
    </source>
</evidence>
<reference evidence="13 14" key="1">
    <citation type="submission" date="2022-10" db="EMBL/GenBank/DDBJ databases">
        <title>Comparative genomics and taxonomic characterization of three novel marine species of genus Reichenbachiella exhibiting antioxidant and polysaccharide degradation activities.</title>
        <authorList>
            <person name="Muhammad N."/>
            <person name="Lee Y.-J."/>
            <person name="Ko J."/>
            <person name="Kim S.-G."/>
        </authorList>
    </citation>
    <scope>NUCLEOTIDE SEQUENCE [LARGE SCALE GENOMIC DNA]</scope>
    <source>
        <strain evidence="13 14">ABR2-5</strain>
    </source>
</reference>
<dbReference type="Gene3D" id="1.25.40.10">
    <property type="entry name" value="Tetratricopeptide repeat domain"/>
    <property type="match status" value="1"/>
</dbReference>
<dbReference type="Pfam" id="PF02518">
    <property type="entry name" value="HATPase_c"/>
    <property type="match status" value="1"/>
</dbReference>
<keyword evidence="11" id="KW-1133">Transmembrane helix</keyword>
<keyword evidence="7" id="KW-0067">ATP-binding</keyword>
<keyword evidence="6 13" id="KW-0418">Kinase</keyword>
<keyword evidence="11" id="KW-0812">Transmembrane</keyword>
<feature type="repeat" description="TPR" evidence="9">
    <location>
        <begin position="123"/>
        <end position="156"/>
    </location>
</feature>
<gene>
    <name evidence="13" type="ORF">N7U62_07460</name>
</gene>
<dbReference type="EMBL" id="JAOYOD010000001">
    <property type="protein sequence ID" value="MCV9386495.1"/>
    <property type="molecule type" value="Genomic_DNA"/>
</dbReference>
<dbReference type="GO" id="GO:0016301">
    <property type="term" value="F:kinase activity"/>
    <property type="evidence" value="ECO:0007669"/>
    <property type="project" value="UniProtKB-KW"/>
</dbReference>
<comment type="catalytic activity">
    <reaction evidence="1">
        <text>ATP + protein L-histidine = ADP + protein N-phospho-L-histidine.</text>
        <dbReference type="EC" id="2.7.13.3"/>
    </reaction>
</comment>
<evidence type="ECO:0000259" key="12">
    <source>
        <dbReference type="PROSITE" id="PS50109"/>
    </source>
</evidence>
<dbReference type="CDD" id="cd00082">
    <property type="entry name" value="HisKA"/>
    <property type="match status" value="1"/>
</dbReference>
<feature type="coiled-coil region" evidence="10">
    <location>
        <begin position="249"/>
        <end position="283"/>
    </location>
</feature>
<evidence type="ECO:0000256" key="5">
    <source>
        <dbReference type="ARBA" id="ARBA00022741"/>
    </source>
</evidence>
<evidence type="ECO:0000256" key="7">
    <source>
        <dbReference type="ARBA" id="ARBA00022840"/>
    </source>
</evidence>
<dbReference type="InterPro" id="IPR036890">
    <property type="entry name" value="HATPase_C_sf"/>
</dbReference>
<feature type="domain" description="Histidine kinase" evidence="12">
    <location>
        <begin position="333"/>
        <end position="550"/>
    </location>
</feature>
<dbReference type="InterPro" id="IPR004358">
    <property type="entry name" value="Sig_transdc_His_kin-like_C"/>
</dbReference>
<feature type="transmembrane region" description="Helical" evidence="11">
    <location>
        <begin position="283"/>
        <end position="301"/>
    </location>
</feature>
<keyword evidence="9" id="KW-0802">TPR repeat</keyword>
<dbReference type="SMART" id="SM00388">
    <property type="entry name" value="HisKA"/>
    <property type="match status" value="1"/>
</dbReference>
<evidence type="ECO:0000256" key="4">
    <source>
        <dbReference type="ARBA" id="ARBA00022679"/>
    </source>
</evidence>
<dbReference type="InterPro" id="IPR036097">
    <property type="entry name" value="HisK_dim/P_sf"/>
</dbReference>
<organism evidence="13 14">
    <name type="scientific">Reichenbachiella ulvae</name>
    <dbReference type="NCBI Taxonomy" id="2980104"/>
    <lineage>
        <taxon>Bacteria</taxon>
        <taxon>Pseudomonadati</taxon>
        <taxon>Bacteroidota</taxon>
        <taxon>Cytophagia</taxon>
        <taxon>Cytophagales</taxon>
        <taxon>Reichenbachiellaceae</taxon>
        <taxon>Reichenbachiella</taxon>
    </lineage>
</organism>
<keyword evidence="4" id="KW-0808">Transferase</keyword>
<dbReference type="RefSeq" id="WP_264137293.1">
    <property type="nucleotide sequence ID" value="NZ_JAOYOD010000001.1"/>
</dbReference>
<proteinExistence type="predicted"/>
<evidence type="ECO:0000256" key="6">
    <source>
        <dbReference type="ARBA" id="ARBA00022777"/>
    </source>
</evidence>
<evidence type="ECO:0000256" key="3">
    <source>
        <dbReference type="ARBA" id="ARBA00022553"/>
    </source>
</evidence>
<evidence type="ECO:0000256" key="9">
    <source>
        <dbReference type="PROSITE-ProRule" id="PRU00339"/>
    </source>
</evidence>
<keyword evidence="8" id="KW-0902">Two-component regulatory system</keyword>
<keyword evidence="14" id="KW-1185">Reference proteome</keyword>
<dbReference type="PROSITE" id="PS50005">
    <property type="entry name" value="TPR"/>
    <property type="match status" value="1"/>
</dbReference>
<comment type="caution">
    <text evidence="13">The sequence shown here is derived from an EMBL/GenBank/DDBJ whole genome shotgun (WGS) entry which is preliminary data.</text>
</comment>
<dbReference type="SMART" id="SM00387">
    <property type="entry name" value="HATPase_c"/>
    <property type="match status" value="1"/>
</dbReference>
<keyword evidence="11" id="KW-0472">Membrane</keyword>
<dbReference type="InterPro" id="IPR005467">
    <property type="entry name" value="His_kinase_dom"/>
</dbReference>
<keyword evidence="3" id="KW-0597">Phosphoprotein</keyword>
<dbReference type="PRINTS" id="PR00344">
    <property type="entry name" value="BCTRLSENSOR"/>
</dbReference>
<dbReference type="SUPFAM" id="SSF47384">
    <property type="entry name" value="Homodimeric domain of signal transducing histidine kinase"/>
    <property type="match status" value="1"/>
</dbReference>
<dbReference type="SUPFAM" id="SSF48452">
    <property type="entry name" value="TPR-like"/>
    <property type="match status" value="1"/>
</dbReference>
<dbReference type="InterPro" id="IPR011990">
    <property type="entry name" value="TPR-like_helical_dom_sf"/>
</dbReference>
<evidence type="ECO:0000256" key="8">
    <source>
        <dbReference type="ARBA" id="ARBA00023012"/>
    </source>
</evidence>
<dbReference type="InterPro" id="IPR003661">
    <property type="entry name" value="HisK_dim/P_dom"/>
</dbReference>
<dbReference type="SUPFAM" id="SSF55874">
    <property type="entry name" value="ATPase domain of HSP90 chaperone/DNA topoisomerase II/histidine kinase"/>
    <property type="match status" value="1"/>
</dbReference>
<evidence type="ECO:0000256" key="11">
    <source>
        <dbReference type="SAM" id="Phobius"/>
    </source>
</evidence>
<keyword evidence="10" id="KW-0175">Coiled coil</keyword>
<keyword evidence="5" id="KW-0547">Nucleotide-binding</keyword>
<evidence type="ECO:0000313" key="13">
    <source>
        <dbReference type="EMBL" id="MCV9386495.1"/>
    </source>
</evidence>
<dbReference type="InterPro" id="IPR019734">
    <property type="entry name" value="TPR_rpt"/>
</dbReference>
<evidence type="ECO:0000313" key="14">
    <source>
        <dbReference type="Proteomes" id="UP001300692"/>
    </source>
</evidence>
<dbReference type="SMART" id="SM00028">
    <property type="entry name" value="TPR"/>
    <property type="match status" value="4"/>
</dbReference>